<dbReference type="InterPro" id="IPR001304">
    <property type="entry name" value="C-type_lectin-like"/>
</dbReference>
<feature type="domain" description="C-type lectin" evidence="1">
    <location>
        <begin position="209"/>
        <end position="332"/>
    </location>
</feature>
<evidence type="ECO:0000259" key="1">
    <source>
        <dbReference type="PROSITE" id="PS50041"/>
    </source>
</evidence>
<organism evidence="2 3">
    <name type="scientific">Anaeromassilibacillus senegalensis</name>
    <dbReference type="NCBI Taxonomy" id="1673717"/>
    <lineage>
        <taxon>Bacteria</taxon>
        <taxon>Bacillati</taxon>
        <taxon>Bacillota</taxon>
        <taxon>Clostridia</taxon>
        <taxon>Eubacteriales</taxon>
        <taxon>Acutalibacteraceae</taxon>
        <taxon>Anaeromassilibacillus</taxon>
    </lineage>
</organism>
<dbReference type="Proteomes" id="UP001298681">
    <property type="component" value="Unassembled WGS sequence"/>
</dbReference>
<dbReference type="PANTHER" id="PTHR22803">
    <property type="entry name" value="MANNOSE, PHOSPHOLIPASE, LECTIN RECEPTOR RELATED"/>
    <property type="match status" value="1"/>
</dbReference>
<dbReference type="Gene3D" id="3.10.100.10">
    <property type="entry name" value="Mannose-Binding Protein A, subunit A"/>
    <property type="match status" value="1"/>
</dbReference>
<dbReference type="CDD" id="cd00037">
    <property type="entry name" value="CLECT"/>
    <property type="match status" value="1"/>
</dbReference>
<gene>
    <name evidence="2" type="ORF">L0P57_11125</name>
</gene>
<dbReference type="PROSITE" id="PS50041">
    <property type="entry name" value="C_TYPE_LECTIN_2"/>
    <property type="match status" value="1"/>
</dbReference>
<keyword evidence="3" id="KW-1185">Reference proteome</keyword>
<accession>A0ABS9MLV2</accession>
<name>A0ABS9MLV2_9FIRM</name>
<evidence type="ECO:0000313" key="3">
    <source>
        <dbReference type="Proteomes" id="UP001298681"/>
    </source>
</evidence>
<dbReference type="RefSeq" id="WP_237967036.1">
    <property type="nucleotide sequence ID" value="NZ_JAKNHQ010000016.1"/>
</dbReference>
<protein>
    <submittedName>
        <fullName evidence="2">C-type lectin domain-containing protein</fullName>
    </submittedName>
</protein>
<dbReference type="EMBL" id="JAKNHQ010000016">
    <property type="protein sequence ID" value="MCG4611478.1"/>
    <property type="molecule type" value="Genomic_DNA"/>
</dbReference>
<dbReference type="InterPro" id="IPR016186">
    <property type="entry name" value="C-type_lectin-like/link_sf"/>
</dbReference>
<dbReference type="InterPro" id="IPR016187">
    <property type="entry name" value="CTDL_fold"/>
</dbReference>
<reference evidence="2 3" key="1">
    <citation type="submission" date="2022-01" db="EMBL/GenBank/DDBJ databases">
        <title>Collection of gut derived symbiotic bacterial strains cultured from healthy donors.</title>
        <authorList>
            <person name="Lin H."/>
            <person name="Kohout C."/>
            <person name="Waligurski E."/>
            <person name="Pamer E.G."/>
        </authorList>
    </citation>
    <scope>NUCLEOTIDE SEQUENCE [LARGE SCALE GENOMIC DNA]</scope>
    <source>
        <strain evidence="2 3">DFI.7.58</strain>
    </source>
</reference>
<proteinExistence type="predicted"/>
<dbReference type="SUPFAM" id="SSF56436">
    <property type="entry name" value="C-type lectin-like"/>
    <property type="match status" value="1"/>
</dbReference>
<comment type="caution">
    <text evidence="2">The sequence shown here is derived from an EMBL/GenBank/DDBJ whole genome shotgun (WGS) entry which is preliminary data.</text>
</comment>
<dbReference type="Pfam" id="PF00059">
    <property type="entry name" value="Lectin_C"/>
    <property type="match status" value="1"/>
</dbReference>
<dbReference type="InterPro" id="IPR050111">
    <property type="entry name" value="C-type_lectin/snaclec_domain"/>
</dbReference>
<evidence type="ECO:0000313" key="2">
    <source>
        <dbReference type="EMBL" id="MCG4611478.1"/>
    </source>
</evidence>
<sequence>MTFTNLRPMELESFEAELNGTDFEGKAADEIVNPNTDGFDPLPVYFHPVTVTNVGSLPAQVRFTMEDAGPCNGTIANLVDNGFGGVKPGDPAQVDCEDKYNLKDVLKVYVYEKVDDTWQRVPDVNLNAESCEGSEKSYYLPFDSTDPLGAGADTVTYVIAGYLPGATTGNAYQAAHYHGALQVEALQVDALQEDQPPVDLPEDAVLWEGNGHYYKVFSGPNSEYPQLTWEEAKLACEQLGGHLVTITSSEEQDFIESLDSTTCIGEWSVWIGLSKPEGTGPWTWITDEPYEYTHWADTEPSGDGSCVAMRTKNYGYGWNDADANTPFAYVCEWDV</sequence>
<dbReference type="SMART" id="SM00034">
    <property type="entry name" value="CLECT"/>
    <property type="match status" value="1"/>
</dbReference>